<keyword evidence="3" id="KW-1185">Reference proteome</keyword>
<reference evidence="2 3" key="1">
    <citation type="submission" date="2023-08" db="EMBL/GenBank/DDBJ databases">
        <title>Whole-genome sequencing of halo(alkali)philic microorganisms from hypersaline lakes.</title>
        <authorList>
            <person name="Sorokin D.Y."/>
            <person name="Abbas B."/>
            <person name="Merkel A.Y."/>
        </authorList>
    </citation>
    <scope>NUCLEOTIDE SEQUENCE [LARGE SCALE GENOMIC DNA]</scope>
    <source>
        <strain evidence="2 3">AB-CW4</strain>
    </source>
</reference>
<gene>
    <name evidence="2" type="ORF">RBH19_11140</name>
</gene>
<dbReference type="RefSeq" id="WP_306728935.1">
    <property type="nucleotide sequence ID" value="NZ_JAVDDT010000007.1"/>
</dbReference>
<feature type="domain" description="CinA C-terminal" evidence="1">
    <location>
        <begin position="16"/>
        <end position="165"/>
    </location>
</feature>
<dbReference type="Proteomes" id="UP001239019">
    <property type="component" value="Unassembled WGS sequence"/>
</dbReference>
<dbReference type="NCBIfam" id="TIGR00199">
    <property type="entry name" value="PncC_domain"/>
    <property type="match status" value="1"/>
</dbReference>
<evidence type="ECO:0000313" key="2">
    <source>
        <dbReference type="EMBL" id="MDQ2070435.1"/>
    </source>
</evidence>
<dbReference type="Gene3D" id="3.90.950.20">
    <property type="entry name" value="CinA-like"/>
    <property type="match status" value="1"/>
</dbReference>
<accession>A0ABU0WAE3</accession>
<name>A0ABU0WAE3_9GAMM</name>
<organism evidence="2 3">
    <name type="scientific">Natronospira bacteriovora</name>
    <dbReference type="NCBI Taxonomy" id="3069753"/>
    <lineage>
        <taxon>Bacteria</taxon>
        <taxon>Pseudomonadati</taxon>
        <taxon>Pseudomonadota</taxon>
        <taxon>Gammaproteobacteria</taxon>
        <taxon>Natronospirales</taxon>
        <taxon>Natronospiraceae</taxon>
        <taxon>Natronospira</taxon>
    </lineage>
</organism>
<protein>
    <submittedName>
        <fullName evidence="2">Nicotinamide-nucleotide amidohydrolase family protein</fullName>
    </submittedName>
</protein>
<dbReference type="EMBL" id="JAVDDT010000007">
    <property type="protein sequence ID" value="MDQ2070435.1"/>
    <property type="molecule type" value="Genomic_DNA"/>
</dbReference>
<dbReference type="SUPFAM" id="SSF142433">
    <property type="entry name" value="CinA-like"/>
    <property type="match status" value="1"/>
</dbReference>
<dbReference type="InterPro" id="IPR036653">
    <property type="entry name" value="CinA-like_C"/>
</dbReference>
<comment type="caution">
    <text evidence="2">The sequence shown here is derived from an EMBL/GenBank/DDBJ whole genome shotgun (WGS) entry which is preliminary data.</text>
</comment>
<evidence type="ECO:0000259" key="1">
    <source>
        <dbReference type="Pfam" id="PF02464"/>
    </source>
</evidence>
<sequence>MTTIKPPTDEQLFAQAQHLGTALLARQASVTVAESCTGGWLGKCLTDVAGSSEWFQRGWITYSNAAKAEELGVDTAMLETHGAVSEEVVSAMAIGARLRAGADIALAVSGVAGPGGGSRDKPVGLVCFALADGAGTLRRESRQFSGDREAVRRASVAHALGMALEWLGGLE</sequence>
<dbReference type="Pfam" id="PF02464">
    <property type="entry name" value="CinA"/>
    <property type="match status" value="1"/>
</dbReference>
<dbReference type="InterPro" id="IPR008136">
    <property type="entry name" value="CinA_C"/>
</dbReference>
<proteinExistence type="predicted"/>
<evidence type="ECO:0000313" key="3">
    <source>
        <dbReference type="Proteomes" id="UP001239019"/>
    </source>
</evidence>